<dbReference type="EMBL" id="BPUR01000028">
    <property type="protein sequence ID" value="GJH21492.1"/>
    <property type="molecule type" value="Genomic_DNA"/>
</dbReference>
<organism evidence="1 2">
    <name type="scientific">Caballeronia novacaledonica</name>
    <dbReference type="NCBI Taxonomy" id="1544861"/>
    <lineage>
        <taxon>Bacteria</taxon>
        <taxon>Pseudomonadati</taxon>
        <taxon>Pseudomonadota</taxon>
        <taxon>Betaproteobacteria</taxon>
        <taxon>Burkholderiales</taxon>
        <taxon>Burkholderiaceae</taxon>
        <taxon>Caballeronia</taxon>
    </lineage>
</organism>
<proteinExistence type="predicted"/>
<evidence type="ECO:0000313" key="2">
    <source>
        <dbReference type="Proteomes" id="UP001055013"/>
    </source>
</evidence>
<comment type="caution">
    <text evidence="1">The sequence shown here is derived from an EMBL/GenBank/DDBJ whole genome shotgun (WGS) entry which is preliminary data.</text>
</comment>
<evidence type="ECO:0000313" key="1">
    <source>
        <dbReference type="EMBL" id="GJH21492.1"/>
    </source>
</evidence>
<gene>
    <name evidence="1" type="ORF">CBA19CS22_33140</name>
</gene>
<dbReference type="Proteomes" id="UP001055013">
    <property type="component" value="Unassembled WGS sequence"/>
</dbReference>
<keyword evidence="2" id="KW-1185">Reference proteome</keyword>
<sequence length="187" mass="21099">MKAKHISDGRMHHGYVIDHAAYAHRARNEFVEVQTLGQSLHPALRESATPFLAREQPVEHEGDLTVRPSGSRRLDDDLLQRPVVSKNDVIERPDFGSRPRAEPHANPGAMQTARSIECSGRSFDTVDRWSQCLIEELLRRFVRGAVQKQDGHGLATRNRFAGKDVEVLCMRVVLNDEQGRHGTFADE</sequence>
<protein>
    <submittedName>
        <fullName evidence="1">Uncharacterized protein</fullName>
    </submittedName>
</protein>
<accession>A0ACB5R2R1</accession>
<reference evidence="1" key="1">
    <citation type="submission" date="2021-09" db="EMBL/GenBank/DDBJ databases">
        <title>Isolation and characterization of 3-chlorobenzoate degrading bacteria from soils in Shizuoka.</title>
        <authorList>
            <person name="Ifat A."/>
            <person name="Ogawa N."/>
            <person name="Kimbara K."/>
            <person name="Moriuchi R."/>
            <person name="Dohra H."/>
            <person name="Shintani M."/>
        </authorList>
    </citation>
    <scope>NUCLEOTIDE SEQUENCE</scope>
    <source>
        <strain evidence="1">19CS2-2</strain>
    </source>
</reference>
<name>A0ACB5R2R1_9BURK</name>